<evidence type="ECO:0000256" key="1">
    <source>
        <dbReference type="SAM" id="MobiDB-lite"/>
    </source>
</evidence>
<organism evidence="2 3">
    <name type="scientific">Actinacidiphila bryophytorum</name>
    <dbReference type="NCBI Taxonomy" id="1436133"/>
    <lineage>
        <taxon>Bacteria</taxon>
        <taxon>Bacillati</taxon>
        <taxon>Actinomycetota</taxon>
        <taxon>Actinomycetes</taxon>
        <taxon>Kitasatosporales</taxon>
        <taxon>Streptomycetaceae</taxon>
        <taxon>Actinacidiphila</taxon>
    </lineage>
</organism>
<protein>
    <submittedName>
        <fullName evidence="2">Uncharacterized protein</fullName>
    </submittedName>
</protein>
<dbReference type="EMBL" id="CAJVAX010000003">
    <property type="protein sequence ID" value="CAG7616154.1"/>
    <property type="molecule type" value="Genomic_DNA"/>
</dbReference>
<sequence length="58" mass="6336">MAKPVQGQTHRCGYDPRHGAQRVESADRRGRCERFVLGSRRGGAPGVGTSQQRCSAPR</sequence>
<comment type="caution">
    <text evidence="2">The sequence shown here is derived from an EMBL/GenBank/DDBJ whole genome shotgun (WGS) entry which is preliminary data.</text>
</comment>
<feature type="compositionally biased region" description="Polar residues" evidence="1">
    <location>
        <begin position="48"/>
        <end position="58"/>
    </location>
</feature>
<reference evidence="2" key="1">
    <citation type="submission" date="2021-06" db="EMBL/GenBank/DDBJ databases">
        <authorList>
            <person name="Arsene-Ploetze F."/>
        </authorList>
    </citation>
    <scope>NUCLEOTIDE SEQUENCE</scope>
    <source>
        <strain evidence="2">SBRY1</strain>
    </source>
</reference>
<feature type="region of interest" description="Disordered" evidence="1">
    <location>
        <begin position="38"/>
        <end position="58"/>
    </location>
</feature>
<feature type="region of interest" description="Disordered" evidence="1">
    <location>
        <begin position="1"/>
        <end position="26"/>
    </location>
</feature>
<proteinExistence type="predicted"/>
<evidence type="ECO:0000313" key="2">
    <source>
        <dbReference type="EMBL" id="CAG7616154.1"/>
    </source>
</evidence>
<dbReference type="AlphaFoldDB" id="A0A9W4GZP4"/>
<evidence type="ECO:0000313" key="3">
    <source>
        <dbReference type="Proteomes" id="UP001153328"/>
    </source>
</evidence>
<name>A0A9W4GZP4_9ACTN</name>
<keyword evidence="3" id="KW-1185">Reference proteome</keyword>
<dbReference type="Proteomes" id="UP001153328">
    <property type="component" value="Unassembled WGS sequence"/>
</dbReference>
<accession>A0A9W4GZP4</accession>
<gene>
    <name evidence="2" type="ORF">SBRY_110149</name>
</gene>